<proteinExistence type="predicted"/>
<dbReference type="GeneID" id="19151172"/>
<dbReference type="Proteomes" id="UP000053841">
    <property type="component" value="Unassembled WGS sequence"/>
</dbReference>
<protein>
    <submittedName>
        <fullName evidence="1">Uncharacterized protein</fullName>
    </submittedName>
</protein>
<evidence type="ECO:0000313" key="2">
    <source>
        <dbReference type="Proteomes" id="UP000053841"/>
    </source>
</evidence>
<evidence type="ECO:0000313" key="1">
    <source>
        <dbReference type="EMBL" id="EUC39125.1"/>
    </source>
</evidence>
<accession>W6YMR6</accession>
<dbReference type="AlphaFoldDB" id="W6YMR6"/>
<keyword evidence="2" id="KW-1185">Reference proteome</keyword>
<name>W6YMR6_COCC2</name>
<organism evidence="1 2">
    <name type="scientific">Cochliobolus carbonum (strain 26-R-13)</name>
    <name type="common">Maize leaf spot fungus</name>
    <name type="synonym">Bipolaris zeicola</name>
    <dbReference type="NCBI Taxonomy" id="930089"/>
    <lineage>
        <taxon>Eukaryota</taxon>
        <taxon>Fungi</taxon>
        <taxon>Dikarya</taxon>
        <taxon>Ascomycota</taxon>
        <taxon>Pezizomycotina</taxon>
        <taxon>Dothideomycetes</taxon>
        <taxon>Pleosporomycetidae</taxon>
        <taxon>Pleosporales</taxon>
        <taxon>Pleosporineae</taxon>
        <taxon>Pleosporaceae</taxon>
        <taxon>Bipolaris</taxon>
    </lineage>
</organism>
<dbReference type="RefSeq" id="XP_007706584.1">
    <property type="nucleotide sequence ID" value="XM_007708394.1"/>
</dbReference>
<reference evidence="1 2" key="1">
    <citation type="journal article" date="2013" name="PLoS Genet.">
        <title>Comparative genome structure, secondary metabolite, and effector coding capacity across Cochliobolus pathogens.</title>
        <authorList>
            <person name="Condon B.J."/>
            <person name="Leng Y."/>
            <person name="Wu D."/>
            <person name="Bushley K.E."/>
            <person name="Ohm R.A."/>
            <person name="Otillar R."/>
            <person name="Martin J."/>
            <person name="Schackwitz W."/>
            <person name="Grimwood J."/>
            <person name="MohdZainudin N."/>
            <person name="Xue C."/>
            <person name="Wang R."/>
            <person name="Manning V.A."/>
            <person name="Dhillon B."/>
            <person name="Tu Z.J."/>
            <person name="Steffenson B.J."/>
            <person name="Salamov A."/>
            <person name="Sun H."/>
            <person name="Lowry S."/>
            <person name="LaButti K."/>
            <person name="Han J."/>
            <person name="Copeland A."/>
            <person name="Lindquist E."/>
            <person name="Barry K."/>
            <person name="Schmutz J."/>
            <person name="Baker S.E."/>
            <person name="Ciuffetti L.M."/>
            <person name="Grigoriev I.V."/>
            <person name="Zhong S."/>
            <person name="Turgeon B.G."/>
        </authorList>
    </citation>
    <scope>NUCLEOTIDE SEQUENCE [LARGE SCALE GENOMIC DNA]</scope>
    <source>
        <strain evidence="1 2">26-R-13</strain>
    </source>
</reference>
<dbReference type="EMBL" id="KI964538">
    <property type="protein sequence ID" value="EUC39125.1"/>
    <property type="molecule type" value="Genomic_DNA"/>
</dbReference>
<sequence>HHGLADEAQPRHSIYIYPTSHRRSYRLSGCDPRSQFTLESWNPTHRKREAFSEAERTVAYR</sequence>
<dbReference type="HOGENOM" id="CLU_2928866_0_0_1"/>
<gene>
    <name evidence="1" type="ORF">COCCADRAFT_81434</name>
</gene>
<dbReference type="KEGG" id="bze:COCCADRAFT_81434"/>
<feature type="non-terminal residue" evidence="1">
    <location>
        <position position="1"/>
    </location>
</feature>